<dbReference type="PANTHER" id="PTHR44154">
    <property type="entry name" value="QUINONE OXIDOREDUCTASE"/>
    <property type="match status" value="1"/>
</dbReference>
<keyword evidence="1" id="KW-0521">NADP</keyword>
<reference evidence="3" key="1">
    <citation type="submission" date="2024-05" db="EMBL/GenBank/DDBJ databases">
        <authorList>
            <person name="Yu L."/>
        </authorList>
    </citation>
    <scope>NUCLEOTIDE SEQUENCE</scope>
    <source>
        <strain evidence="3">G08B096</strain>
    </source>
</reference>
<dbReference type="InterPro" id="IPR036291">
    <property type="entry name" value="NAD(P)-bd_dom_sf"/>
</dbReference>
<evidence type="ECO:0000313" key="3">
    <source>
        <dbReference type="EMBL" id="XBX81647.1"/>
    </source>
</evidence>
<dbReference type="InterPro" id="IPR013154">
    <property type="entry name" value="ADH-like_N"/>
</dbReference>
<dbReference type="AlphaFoldDB" id="A0AAU7W6X4"/>
<dbReference type="SUPFAM" id="SSF51735">
    <property type="entry name" value="NAD(P)-binding Rossmann-fold domains"/>
    <property type="match status" value="1"/>
</dbReference>
<dbReference type="RefSeq" id="WP_350347669.1">
    <property type="nucleotide sequence ID" value="NZ_CP158374.1"/>
</dbReference>
<dbReference type="Gene3D" id="3.90.180.10">
    <property type="entry name" value="Medium-chain alcohol dehydrogenases, catalytic domain"/>
    <property type="match status" value="1"/>
</dbReference>
<dbReference type="InterPro" id="IPR011032">
    <property type="entry name" value="GroES-like_sf"/>
</dbReference>
<evidence type="ECO:0000256" key="1">
    <source>
        <dbReference type="ARBA" id="ARBA00022857"/>
    </source>
</evidence>
<dbReference type="InterPro" id="IPR013149">
    <property type="entry name" value="ADH-like_C"/>
</dbReference>
<proteinExistence type="predicted"/>
<dbReference type="GO" id="GO:0003960">
    <property type="term" value="F:quinone reductase (NADPH) activity"/>
    <property type="evidence" value="ECO:0007669"/>
    <property type="project" value="TreeGrafter"/>
</dbReference>
<evidence type="ECO:0000259" key="2">
    <source>
        <dbReference type="SMART" id="SM00829"/>
    </source>
</evidence>
<dbReference type="EMBL" id="CP158374">
    <property type="protein sequence ID" value="XBX81647.1"/>
    <property type="molecule type" value="Genomic_DNA"/>
</dbReference>
<protein>
    <submittedName>
        <fullName evidence="3">NADPH:quinone reductase</fullName>
    </submittedName>
</protein>
<dbReference type="CDD" id="cd08253">
    <property type="entry name" value="zeta_crystallin"/>
    <property type="match status" value="1"/>
</dbReference>
<gene>
    <name evidence="3" type="ORF">ABIQ69_13645</name>
</gene>
<dbReference type="InterPro" id="IPR051603">
    <property type="entry name" value="Zinc-ADH_QOR/CCCR"/>
</dbReference>
<feature type="domain" description="Enoyl reductase (ER)" evidence="2">
    <location>
        <begin position="10"/>
        <end position="337"/>
    </location>
</feature>
<dbReference type="GO" id="GO:0003730">
    <property type="term" value="F:mRNA 3'-UTR binding"/>
    <property type="evidence" value="ECO:0007669"/>
    <property type="project" value="TreeGrafter"/>
</dbReference>
<dbReference type="InterPro" id="IPR020843">
    <property type="entry name" value="ER"/>
</dbReference>
<dbReference type="Gene3D" id="3.40.50.720">
    <property type="entry name" value="NAD(P)-binding Rossmann-like Domain"/>
    <property type="match status" value="1"/>
</dbReference>
<dbReference type="Pfam" id="PF00107">
    <property type="entry name" value="ADH_zinc_N"/>
    <property type="match status" value="1"/>
</dbReference>
<dbReference type="Pfam" id="PF08240">
    <property type="entry name" value="ADH_N"/>
    <property type="match status" value="1"/>
</dbReference>
<name>A0AAU7W6X4_9MICO</name>
<dbReference type="SUPFAM" id="SSF50129">
    <property type="entry name" value="GroES-like"/>
    <property type="match status" value="1"/>
</dbReference>
<sequence length="344" mass="35306">MRAIAYAQTGASSVLRLVERDVPEPAAGEVRVRIVVSGVNPTDWKARAGAQPGRPTPFDEVVPNQDGSGVVDAVGDGVDGFAPGDRVWVFLAAHERPTGTAQEFTVLPASRVVHLPDSASFELGASLGVPAMTAHRALTVHEGGPQRLAPGALDGRTVLVAGGAGAVGHAAIQLARWAGARVITTISSPEKAALATAAGAHHVVNYRTEDAASAIRAIAPDGVDQVVEVSPARNAELNSRVIANHGSIAVYATDGGGEMSLDVRHHFALNVRIQFLLLYTVGAEPLAAAAADIGRALDDGALPVGENAGLPLTRFPLEQTAEAHDAVEAATVGKVLIDVAPEPA</sequence>
<dbReference type="SMART" id="SM00829">
    <property type="entry name" value="PKS_ER"/>
    <property type="match status" value="1"/>
</dbReference>
<organism evidence="3">
    <name type="scientific">Agromyces sp. G08B096</name>
    <dbReference type="NCBI Taxonomy" id="3156399"/>
    <lineage>
        <taxon>Bacteria</taxon>
        <taxon>Bacillati</taxon>
        <taxon>Actinomycetota</taxon>
        <taxon>Actinomycetes</taxon>
        <taxon>Micrococcales</taxon>
        <taxon>Microbacteriaceae</taxon>
        <taxon>Agromyces</taxon>
    </lineage>
</organism>
<accession>A0AAU7W6X4</accession>
<dbReference type="GO" id="GO:0005829">
    <property type="term" value="C:cytosol"/>
    <property type="evidence" value="ECO:0007669"/>
    <property type="project" value="TreeGrafter"/>
</dbReference>
<dbReference type="PANTHER" id="PTHR44154:SF1">
    <property type="entry name" value="QUINONE OXIDOREDUCTASE"/>
    <property type="match status" value="1"/>
</dbReference>
<dbReference type="GO" id="GO:0070402">
    <property type="term" value="F:NADPH binding"/>
    <property type="evidence" value="ECO:0007669"/>
    <property type="project" value="TreeGrafter"/>
</dbReference>